<sequence length="72" mass="8326">PYERYSIFPAITLDGIIECLIIEGSFNTELFVQFIEDLLPKMNPFPEPNSVIVMDNCIIHKSPEIRDLIESR</sequence>
<dbReference type="Proteomes" id="UP000053477">
    <property type="component" value="Unassembled WGS sequence"/>
</dbReference>
<reference evidence="2 3" key="1">
    <citation type="submission" date="2015-04" db="EMBL/GenBank/DDBJ databases">
        <title>Complete genome sequence of Schizopora paradoxa KUC8140, a cosmopolitan wood degrader in East Asia.</title>
        <authorList>
            <consortium name="DOE Joint Genome Institute"/>
            <person name="Min B."/>
            <person name="Park H."/>
            <person name="Jang Y."/>
            <person name="Kim J.-J."/>
            <person name="Kim K.H."/>
            <person name="Pangilinan J."/>
            <person name="Lipzen A."/>
            <person name="Riley R."/>
            <person name="Grigoriev I.V."/>
            <person name="Spatafora J.W."/>
            <person name="Choi I.-G."/>
        </authorList>
    </citation>
    <scope>NUCLEOTIDE SEQUENCE [LARGE SCALE GENOMIC DNA]</scope>
    <source>
        <strain evidence="2 3">KUC8140</strain>
    </source>
</reference>
<dbReference type="Gene3D" id="3.30.420.10">
    <property type="entry name" value="Ribonuclease H-like superfamily/Ribonuclease H"/>
    <property type="match status" value="1"/>
</dbReference>
<evidence type="ECO:0000313" key="2">
    <source>
        <dbReference type="EMBL" id="KLO04634.1"/>
    </source>
</evidence>
<dbReference type="InterPro" id="IPR036397">
    <property type="entry name" value="RNaseH_sf"/>
</dbReference>
<proteinExistence type="predicted"/>
<name>A0A0H2QZ07_9AGAM</name>
<dbReference type="OrthoDB" id="2142724at2759"/>
<dbReference type="STRING" id="27342.A0A0H2QZ07"/>
<dbReference type="EMBL" id="KQ086478">
    <property type="protein sequence ID" value="KLO04634.1"/>
    <property type="molecule type" value="Genomic_DNA"/>
</dbReference>
<dbReference type="AlphaFoldDB" id="A0A0H2QZ07"/>
<dbReference type="Pfam" id="PF13358">
    <property type="entry name" value="DDE_3"/>
    <property type="match status" value="1"/>
</dbReference>
<feature type="non-terminal residue" evidence="2">
    <location>
        <position position="1"/>
    </location>
</feature>
<dbReference type="InParanoid" id="A0A0H2QZ07"/>
<dbReference type="GO" id="GO:0003676">
    <property type="term" value="F:nucleic acid binding"/>
    <property type="evidence" value="ECO:0007669"/>
    <property type="project" value="InterPro"/>
</dbReference>
<dbReference type="InterPro" id="IPR038717">
    <property type="entry name" value="Tc1-like_DDE_dom"/>
</dbReference>
<dbReference type="PANTHER" id="PTHR46564">
    <property type="entry name" value="TRANSPOSASE"/>
    <property type="match status" value="1"/>
</dbReference>
<evidence type="ECO:0000313" key="3">
    <source>
        <dbReference type="Proteomes" id="UP000053477"/>
    </source>
</evidence>
<protein>
    <recommendedName>
        <fullName evidence="1">Tc1-like transposase DDE domain-containing protein</fullName>
    </recommendedName>
</protein>
<dbReference type="PANTHER" id="PTHR46564:SF1">
    <property type="entry name" value="TRANSPOSASE"/>
    <property type="match status" value="1"/>
</dbReference>
<feature type="domain" description="Tc1-like transposase DDE" evidence="1">
    <location>
        <begin position="4"/>
        <end position="71"/>
    </location>
</feature>
<accession>A0A0H2QZ07</accession>
<keyword evidence="3" id="KW-1185">Reference proteome</keyword>
<gene>
    <name evidence="2" type="ORF">SCHPADRAFT_840409</name>
</gene>
<evidence type="ECO:0000259" key="1">
    <source>
        <dbReference type="Pfam" id="PF13358"/>
    </source>
</evidence>
<organism evidence="2 3">
    <name type="scientific">Schizopora paradoxa</name>
    <dbReference type="NCBI Taxonomy" id="27342"/>
    <lineage>
        <taxon>Eukaryota</taxon>
        <taxon>Fungi</taxon>
        <taxon>Dikarya</taxon>
        <taxon>Basidiomycota</taxon>
        <taxon>Agaricomycotina</taxon>
        <taxon>Agaricomycetes</taxon>
        <taxon>Hymenochaetales</taxon>
        <taxon>Schizoporaceae</taxon>
        <taxon>Schizopora</taxon>
    </lineage>
</organism>